<evidence type="ECO:0000256" key="1">
    <source>
        <dbReference type="SAM" id="MobiDB-lite"/>
    </source>
</evidence>
<name>A0A1H3LG45_9PSEU</name>
<proteinExistence type="predicted"/>
<organism evidence="2 3">
    <name type="scientific">Saccharopolyspora shandongensis</name>
    <dbReference type="NCBI Taxonomy" id="418495"/>
    <lineage>
        <taxon>Bacteria</taxon>
        <taxon>Bacillati</taxon>
        <taxon>Actinomycetota</taxon>
        <taxon>Actinomycetes</taxon>
        <taxon>Pseudonocardiales</taxon>
        <taxon>Pseudonocardiaceae</taxon>
        <taxon>Saccharopolyspora</taxon>
    </lineage>
</organism>
<dbReference type="Proteomes" id="UP000199529">
    <property type="component" value="Unassembled WGS sequence"/>
</dbReference>
<feature type="region of interest" description="Disordered" evidence="1">
    <location>
        <begin position="231"/>
        <end position="253"/>
    </location>
</feature>
<dbReference type="GO" id="GO:0004222">
    <property type="term" value="F:metalloendopeptidase activity"/>
    <property type="evidence" value="ECO:0007669"/>
    <property type="project" value="InterPro"/>
</dbReference>
<dbReference type="SUPFAM" id="SSF140990">
    <property type="entry name" value="FtsH protease domain-like"/>
    <property type="match status" value="1"/>
</dbReference>
<evidence type="ECO:0000313" key="2">
    <source>
        <dbReference type="EMBL" id="SDY63280.1"/>
    </source>
</evidence>
<dbReference type="STRING" id="418495.SAMN05216215_103152"/>
<keyword evidence="3" id="KW-1185">Reference proteome</keyword>
<evidence type="ECO:0000313" key="3">
    <source>
        <dbReference type="Proteomes" id="UP000199529"/>
    </source>
</evidence>
<gene>
    <name evidence="2" type="ORF">SAMN05216215_103152</name>
</gene>
<dbReference type="GO" id="GO:0005524">
    <property type="term" value="F:ATP binding"/>
    <property type="evidence" value="ECO:0007669"/>
    <property type="project" value="InterPro"/>
</dbReference>
<protein>
    <submittedName>
        <fullName evidence="2">Uncharacterized protein</fullName>
    </submittedName>
</protein>
<dbReference type="RefSeq" id="WP_143061125.1">
    <property type="nucleotide sequence ID" value="NZ_FNOK01000031.1"/>
</dbReference>
<reference evidence="3" key="1">
    <citation type="submission" date="2016-10" db="EMBL/GenBank/DDBJ databases">
        <authorList>
            <person name="Varghese N."/>
            <person name="Submissions S."/>
        </authorList>
    </citation>
    <scope>NUCLEOTIDE SEQUENCE [LARGE SCALE GENOMIC DNA]</scope>
    <source>
        <strain evidence="3">CGMCC 4.3530</strain>
    </source>
</reference>
<dbReference type="EMBL" id="FNOK01000031">
    <property type="protein sequence ID" value="SDY63280.1"/>
    <property type="molecule type" value="Genomic_DNA"/>
</dbReference>
<dbReference type="GO" id="GO:0006508">
    <property type="term" value="P:proteolysis"/>
    <property type="evidence" value="ECO:0007669"/>
    <property type="project" value="InterPro"/>
</dbReference>
<dbReference type="InterPro" id="IPR037219">
    <property type="entry name" value="Peptidase_M41-like"/>
</dbReference>
<accession>A0A1H3LG45</accession>
<dbReference type="GO" id="GO:0004176">
    <property type="term" value="F:ATP-dependent peptidase activity"/>
    <property type="evidence" value="ECO:0007669"/>
    <property type="project" value="InterPro"/>
</dbReference>
<dbReference type="OrthoDB" id="3693788at2"/>
<sequence length="339" mass="36738">MSGLVRWADILCGTCTTDVLESPWTWGQRWRRMRANNWSDCGDCGGRVDSLMVKHGGPFDINTNFGQSPAETRAMNSAHEAGHAVVGLEFDYPMQKAEIPDDTSGDIGGIVNWRFGDSARIYTDQFGAMSLAGTVAQQRWMQEQGRVLTDADRVDLSYGAHGDTAMLADRLGEVPEGSLELAKEMVSDRVTWRQMQRVAKELNESGRLNEGQTRSAMTAAKTQYTALHLTKPASTPAPKPSLATTTTTNTGGTAMAGLDDIRAAISTTNDKSQQIQAALNQVQQWAGEIAGQLGTVLSDSGQVQQAIGAFQELSGQRIDELHQLVSGAVSEIEQYGQRL</sequence>
<dbReference type="AlphaFoldDB" id="A0A1H3LG45"/>